<dbReference type="eggNOG" id="ENOG50337UI">
    <property type="taxonomic scope" value="Bacteria"/>
</dbReference>
<accession>A0A172Y9K6</accession>
<dbReference type="EMBL" id="CP015614">
    <property type="protein sequence ID" value="ANF55909.1"/>
    <property type="molecule type" value="Genomic_DNA"/>
</dbReference>
<sequence>MCKADEFQWLIGKPRTEIPVPVDVVNRRVACTTCPITEDYSPYRLNIFYNQRTGLIEQVRCG</sequence>
<dbReference type="Gene3D" id="3.30.10.10">
    <property type="entry name" value="Trypsin Inhibitor V, subunit A"/>
    <property type="match status" value="1"/>
</dbReference>
<evidence type="ECO:0000313" key="2">
    <source>
        <dbReference type="Proteomes" id="UP000077603"/>
    </source>
</evidence>
<protein>
    <submittedName>
        <fullName evidence="1">Uncharacterized protein</fullName>
    </submittedName>
</protein>
<dbReference type="AlphaFoldDB" id="A0A172Y9K6"/>
<dbReference type="OrthoDB" id="8724542at2"/>
<dbReference type="STRING" id="588932.DA69_06715"/>
<evidence type="ECO:0000313" key="1">
    <source>
        <dbReference type="EMBL" id="ANF55909.1"/>
    </source>
</evidence>
<organism evidence="1 2">
    <name type="scientific">Brevundimonas naejangsanensis</name>
    <dbReference type="NCBI Taxonomy" id="588932"/>
    <lineage>
        <taxon>Bacteria</taxon>
        <taxon>Pseudomonadati</taxon>
        <taxon>Pseudomonadota</taxon>
        <taxon>Alphaproteobacteria</taxon>
        <taxon>Caulobacterales</taxon>
        <taxon>Caulobacteraceae</taxon>
        <taxon>Brevundimonas</taxon>
    </lineage>
</organism>
<gene>
    <name evidence="1" type="ORF">DA69_06715</name>
</gene>
<proteinExistence type="predicted"/>
<name>A0A172Y9K6_9CAUL</name>
<reference evidence="1 2" key="1">
    <citation type="journal article" date="2014" name="Genome Announc.">
        <title>Genome Sequence of a Promising Hydrogen-Producing Facultative Anaerobic Bacterium, Brevundimonas naejangsanensis Strain B1.</title>
        <authorList>
            <person name="Su H."/>
            <person name="Zhang T."/>
            <person name="Bao M."/>
            <person name="Jiang Y."/>
            <person name="Wang Y."/>
            <person name="Tan T."/>
        </authorList>
    </citation>
    <scope>NUCLEOTIDE SEQUENCE [LARGE SCALE GENOMIC DNA]</scope>
    <source>
        <strain evidence="1 2">B1</strain>
    </source>
</reference>
<keyword evidence="2" id="KW-1185">Reference proteome</keyword>
<dbReference type="KEGG" id="bne:DA69_06715"/>
<dbReference type="Proteomes" id="UP000077603">
    <property type="component" value="Chromosome"/>
</dbReference>